<keyword evidence="2" id="KW-0813">Transport</keyword>
<dbReference type="InterPro" id="IPR011701">
    <property type="entry name" value="MFS"/>
</dbReference>
<keyword evidence="5 6" id="KW-0472">Membrane</keyword>
<evidence type="ECO:0000256" key="6">
    <source>
        <dbReference type="SAM" id="Phobius"/>
    </source>
</evidence>
<dbReference type="CDD" id="cd17489">
    <property type="entry name" value="MFS_YfcJ_like"/>
    <property type="match status" value="1"/>
</dbReference>
<feature type="transmembrane region" description="Helical" evidence="6">
    <location>
        <begin position="45"/>
        <end position="65"/>
    </location>
</feature>
<feature type="transmembrane region" description="Helical" evidence="6">
    <location>
        <begin position="338"/>
        <end position="359"/>
    </location>
</feature>
<feature type="transmembrane region" description="Helical" evidence="6">
    <location>
        <begin position="275"/>
        <end position="292"/>
    </location>
</feature>
<feature type="transmembrane region" description="Helical" evidence="6">
    <location>
        <begin position="136"/>
        <end position="157"/>
    </location>
</feature>
<dbReference type="Proteomes" id="UP001619911">
    <property type="component" value="Unassembled WGS sequence"/>
</dbReference>
<feature type="transmembrane region" description="Helical" evidence="6">
    <location>
        <begin position="12"/>
        <end position="33"/>
    </location>
</feature>
<dbReference type="PANTHER" id="PTHR23531:SF2">
    <property type="entry name" value="PERMEASE"/>
    <property type="match status" value="1"/>
</dbReference>
<protein>
    <submittedName>
        <fullName evidence="8">MFS transporter</fullName>
    </submittedName>
</protein>
<organism evidence="8 9">
    <name type="scientific">Bacillus lumedeiriae</name>
    <dbReference type="NCBI Taxonomy" id="3058829"/>
    <lineage>
        <taxon>Bacteria</taxon>
        <taxon>Bacillati</taxon>
        <taxon>Bacillota</taxon>
        <taxon>Bacilli</taxon>
        <taxon>Bacillales</taxon>
        <taxon>Bacillaceae</taxon>
        <taxon>Bacillus</taxon>
    </lineage>
</organism>
<dbReference type="PROSITE" id="PS50850">
    <property type="entry name" value="MFS"/>
    <property type="match status" value="1"/>
</dbReference>
<evidence type="ECO:0000256" key="5">
    <source>
        <dbReference type="ARBA" id="ARBA00023136"/>
    </source>
</evidence>
<dbReference type="InterPro" id="IPR052714">
    <property type="entry name" value="MFS_Exporter"/>
</dbReference>
<feature type="transmembrane region" description="Helical" evidence="6">
    <location>
        <begin position="298"/>
        <end position="317"/>
    </location>
</feature>
<name>A0ABW8I5U0_9BACI</name>
<feature type="transmembrane region" description="Helical" evidence="6">
    <location>
        <begin position="212"/>
        <end position="234"/>
    </location>
</feature>
<proteinExistence type="predicted"/>
<feature type="transmembrane region" description="Helical" evidence="6">
    <location>
        <begin position="365"/>
        <end position="383"/>
    </location>
</feature>
<evidence type="ECO:0000313" key="9">
    <source>
        <dbReference type="Proteomes" id="UP001619911"/>
    </source>
</evidence>
<dbReference type="InterPro" id="IPR020846">
    <property type="entry name" value="MFS_dom"/>
</dbReference>
<comment type="subcellular location">
    <subcellularLocation>
        <location evidence="1">Cell membrane</location>
        <topology evidence="1">Multi-pass membrane protein</topology>
    </subcellularLocation>
</comment>
<evidence type="ECO:0000256" key="2">
    <source>
        <dbReference type="ARBA" id="ARBA00022448"/>
    </source>
</evidence>
<sequence length="398" mass="43817">MSKQKLWTKDFFIVFSTNLFLFLTFYLLVVIFSEYAMEKLHATQSQAGLASSIFILGVLISRPFAGKFLDRLGRKKMLYAGLIFGLITTALYFEVNNLLLLLLNRFFHGVSFGIAATATNTIVVGLVPSERRGQGIGYFTLSNTLAAAIGPFLGVFITQHGSFNMIFLVCFLFAAFSFLVTIFLKIPAVDQPKTQTSSMSGFHIKDFIEKKAVPISIVVAIINFSYSGILTFLMTYSKNIHLLDAASFFFVIFALCIVASRPFTGKWFDAKGENFVMYPSLILFAVGLFLLSQAHHGFTLLLAGAFIGLGFGTLQSSTQAIAVKHVPPHRAGLATSTFFILGDIGMTTGPYILGFLLPLTGYRGLYMAISLLVLSSIFLYYLLHGRNKAPHHSILKAG</sequence>
<gene>
    <name evidence="8" type="ORF">QYG89_03860</name>
</gene>
<evidence type="ECO:0000259" key="7">
    <source>
        <dbReference type="PROSITE" id="PS50850"/>
    </source>
</evidence>
<dbReference type="EMBL" id="JAUIYO010000002">
    <property type="protein sequence ID" value="MFK2824816.1"/>
    <property type="molecule type" value="Genomic_DNA"/>
</dbReference>
<keyword evidence="9" id="KW-1185">Reference proteome</keyword>
<feature type="transmembrane region" description="Helical" evidence="6">
    <location>
        <begin position="77"/>
        <end position="94"/>
    </location>
</feature>
<dbReference type="SUPFAM" id="SSF103473">
    <property type="entry name" value="MFS general substrate transporter"/>
    <property type="match status" value="1"/>
</dbReference>
<dbReference type="RefSeq" id="WP_404314765.1">
    <property type="nucleotide sequence ID" value="NZ_JAUIYO010000002.1"/>
</dbReference>
<dbReference type="PROSITE" id="PS00216">
    <property type="entry name" value="SUGAR_TRANSPORT_1"/>
    <property type="match status" value="1"/>
</dbReference>
<evidence type="ECO:0000313" key="8">
    <source>
        <dbReference type="EMBL" id="MFK2824816.1"/>
    </source>
</evidence>
<dbReference type="PANTHER" id="PTHR23531">
    <property type="entry name" value="QUINOLENE RESISTANCE PROTEIN NORA"/>
    <property type="match status" value="1"/>
</dbReference>
<comment type="caution">
    <text evidence="8">The sequence shown here is derived from an EMBL/GenBank/DDBJ whole genome shotgun (WGS) entry which is preliminary data.</text>
</comment>
<feature type="transmembrane region" description="Helical" evidence="6">
    <location>
        <begin position="163"/>
        <end position="184"/>
    </location>
</feature>
<feature type="domain" description="Major facilitator superfamily (MFS) profile" evidence="7">
    <location>
        <begin position="10"/>
        <end position="388"/>
    </location>
</feature>
<keyword evidence="3 6" id="KW-0812">Transmembrane</keyword>
<evidence type="ECO:0000256" key="4">
    <source>
        <dbReference type="ARBA" id="ARBA00022989"/>
    </source>
</evidence>
<feature type="transmembrane region" description="Helical" evidence="6">
    <location>
        <begin position="106"/>
        <end position="127"/>
    </location>
</feature>
<dbReference type="Pfam" id="PF07690">
    <property type="entry name" value="MFS_1"/>
    <property type="match status" value="1"/>
</dbReference>
<evidence type="ECO:0000256" key="1">
    <source>
        <dbReference type="ARBA" id="ARBA00004651"/>
    </source>
</evidence>
<dbReference type="InterPro" id="IPR005829">
    <property type="entry name" value="Sugar_transporter_CS"/>
</dbReference>
<dbReference type="Gene3D" id="1.20.1250.20">
    <property type="entry name" value="MFS general substrate transporter like domains"/>
    <property type="match status" value="1"/>
</dbReference>
<reference evidence="8 9" key="1">
    <citation type="submission" date="2023-07" db="EMBL/GenBank/DDBJ databases">
        <title>Bacillus lucianemedeirus sp. nov, a new species isolated from an immunobiological production facility.</title>
        <authorList>
            <person name="Costa L.V."/>
            <person name="Miranda R.V.S.L."/>
            <person name="Brandao M.L.L."/>
            <person name="Reis C.M.F."/>
            <person name="Frazao A.M."/>
            <person name="Cruz F.V."/>
            <person name="Baio P.V.P."/>
            <person name="Veras J.F.C."/>
            <person name="Ramos J.N."/>
            <person name="Vieira V."/>
        </authorList>
    </citation>
    <scope>NUCLEOTIDE SEQUENCE [LARGE SCALE GENOMIC DNA]</scope>
    <source>
        <strain evidence="8 9">B190/17</strain>
    </source>
</reference>
<keyword evidence="4 6" id="KW-1133">Transmembrane helix</keyword>
<accession>A0ABW8I5U0</accession>
<evidence type="ECO:0000256" key="3">
    <source>
        <dbReference type="ARBA" id="ARBA00022692"/>
    </source>
</evidence>
<dbReference type="InterPro" id="IPR036259">
    <property type="entry name" value="MFS_trans_sf"/>
</dbReference>
<feature type="transmembrane region" description="Helical" evidence="6">
    <location>
        <begin position="240"/>
        <end position="263"/>
    </location>
</feature>